<dbReference type="OrthoDB" id="5407769at2759"/>
<keyword evidence="1" id="KW-0732">Signal</keyword>
<feature type="chain" id="PRO_5044629472" evidence="1">
    <location>
        <begin position="19"/>
        <end position="126"/>
    </location>
</feature>
<feature type="non-terminal residue" evidence="2">
    <location>
        <position position="126"/>
    </location>
</feature>
<evidence type="ECO:0000313" key="2">
    <source>
        <dbReference type="EMBL" id="KAF2814143.1"/>
    </source>
</evidence>
<proteinExistence type="predicted"/>
<evidence type="ECO:0000256" key="1">
    <source>
        <dbReference type="SAM" id="SignalP"/>
    </source>
</evidence>
<dbReference type="AlphaFoldDB" id="A0A6A6Z0B9"/>
<protein>
    <submittedName>
        <fullName evidence="2 4">Uncharacterized protein</fullName>
    </submittedName>
</protein>
<keyword evidence="3" id="KW-1185">Reference proteome</keyword>
<evidence type="ECO:0000313" key="4">
    <source>
        <dbReference type="RefSeq" id="XP_033581107.1"/>
    </source>
</evidence>
<gene>
    <name evidence="2 4" type="ORF">BDZ99DRAFT_459852</name>
</gene>
<accession>A0A6A6Z0B9</accession>
<sequence>MHALSLALLLSIIISTAAFSITWIENSECEGKTAPLGELKLTDGCQKVGGGNSTGMEGLNIGWTTAEDNDLVVAFFGDENCCNGINIGSSGWTPDCTSSVMKSYRVMDPNDINKGKDGENYDCVGN</sequence>
<reference evidence="4" key="2">
    <citation type="submission" date="2020-04" db="EMBL/GenBank/DDBJ databases">
        <authorList>
            <consortium name="NCBI Genome Project"/>
        </authorList>
    </citation>
    <scope>NUCLEOTIDE SEQUENCE</scope>
    <source>
        <strain evidence="4">CBS 304.34</strain>
    </source>
</reference>
<dbReference type="EMBL" id="MU003695">
    <property type="protein sequence ID" value="KAF2814143.1"/>
    <property type="molecule type" value="Genomic_DNA"/>
</dbReference>
<evidence type="ECO:0000313" key="3">
    <source>
        <dbReference type="Proteomes" id="UP000504636"/>
    </source>
</evidence>
<organism evidence="2">
    <name type="scientific">Mytilinidion resinicola</name>
    <dbReference type="NCBI Taxonomy" id="574789"/>
    <lineage>
        <taxon>Eukaryota</taxon>
        <taxon>Fungi</taxon>
        <taxon>Dikarya</taxon>
        <taxon>Ascomycota</taxon>
        <taxon>Pezizomycotina</taxon>
        <taxon>Dothideomycetes</taxon>
        <taxon>Pleosporomycetidae</taxon>
        <taxon>Mytilinidiales</taxon>
        <taxon>Mytilinidiaceae</taxon>
        <taxon>Mytilinidion</taxon>
    </lineage>
</organism>
<feature type="signal peptide" evidence="1">
    <location>
        <begin position="1"/>
        <end position="18"/>
    </location>
</feature>
<reference evidence="2 4" key="1">
    <citation type="journal article" date="2020" name="Stud. Mycol.">
        <title>101 Dothideomycetes genomes: a test case for predicting lifestyles and emergence of pathogens.</title>
        <authorList>
            <person name="Haridas S."/>
            <person name="Albert R."/>
            <person name="Binder M."/>
            <person name="Bloem J."/>
            <person name="Labutti K."/>
            <person name="Salamov A."/>
            <person name="Andreopoulos B."/>
            <person name="Baker S."/>
            <person name="Barry K."/>
            <person name="Bills G."/>
            <person name="Bluhm B."/>
            <person name="Cannon C."/>
            <person name="Castanera R."/>
            <person name="Culley D."/>
            <person name="Daum C."/>
            <person name="Ezra D."/>
            <person name="Gonzalez J."/>
            <person name="Henrissat B."/>
            <person name="Kuo A."/>
            <person name="Liang C."/>
            <person name="Lipzen A."/>
            <person name="Lutzoni F."/>
            <person name="Magnuson J."/>
            <person name="Mondo S."/>
            <person name="Nolan M."/>
            <person name="Ohm R."/>
            <person name="Pangilinan J."/>
            <person name="Park H.-J."/>
            <person name="Ramirez L."/>
            <person name="Alfaro M."/>
            <person name="Sun H."/>
            <person name="Tritt A."/>
            <person name="Yoshinaga Y."/>
            <person name="Zwiers L.-H."/>
            <person name="Turgeon B."/>
            <person name="Goodwin S."/>
            <person name="Spatafora J."/>
            <person name="Crous P."/>
            <person name="Grigoriev I."/>
        </authorList>
    </citation>
    <scope>NUCLEOTIDE SEQUENCE</scope>
    <source>
        <strain evidence="2 4">CBS 304.34</strain>
    </source>
</reference>
<dbReference type="Proteomes" id="UP000504636">
    <property type="component" value="Unplaced"/>
</dbReference>
<dbReference type="GeneID" id="54460147"/>
<dbReference type="RefSeq" id="XP_033581107.1">
    <property type="nucleotide sequence ID" value="XM_033719254.1"/>
</dbReference>
<reference evidence="4" key="3">
    <citation type="submission" date="2025-04" db="UniProtKB">
        <authorList>
            <consortium name="RefSeq"/>
        </authorList>
    </citation>
    <scope>IDENTIFICATION</scope>
    <source>
        <strain evidence="4">CBS 304.34</strain>
    </source>
</reference>
<name>A0A6A6Z0B9_9PEZI</name>